<dbReference type="STRING" id="1216006.VA7868_03741"/>
<name>A0A1M6B8P1_9VIBR</name>
<sequence>MIKADSNGKVTGRFYIPANVPVGTKLVEFKGKGGSSASATYTGSGTIEYKTLRRVYNYYTYRVDPLAQTFTLSTARHIGGVDLWFKNKGPEEVRVQIRETATGLPTQTVVAESIMSSDDILTNGSATRFTFTPVYLDADQEYAIVVLTDGADHEVAISELGKFDKVNQSWVTSQPYQVGVLLSSSNASTWTSHQNKDLTFRLLGARFTETDKTVELGEFDVTNMTEFKAISVVERPASDTDLSLNMTDTNGVTYQLLEGESMSLASEQTGKIKLQAKLSGTALRSPVLYENVQAVTATVQQTADYISRAIPGGTDVKAIVTFEALLTGDADVDTYIEVNGEWQKVDLHATSAADDGFQAHQYILEGVTSPTIRTKLVLKGNAANRPRVRSLRMITTK</sequence>
<keyword evidence="2" id="KW-1185">Reference proteome</keyword>
<proteinExistence type="predicted"/>
<evidence type="ECO:0000313" key="1">
    <source>
        <dbReference type="EMBL" id="SHI45124.1"/>
    </source>
</evidence>
<dbReference type="Proteomes" id="UP000184608">
    <property type="component" value="Unassembled WGS sequence"/>
</dbReference>
<reference evidence="1 2" key="1">
    <citation type="submission" date="2016-11" db="EMBL/GenBank/DDBJ databases">
        <authorList>
            <person name="Jaros S."/>
            <person name="Januszkiewicz K."/>
            <person name="Wedrychowicz H."/>
        </authorList>
    </citation>
    <scope>NUCLEOTIDE SEQUENCE [LARGE SCALE GENOMIC DNA]</scope>
    <source>
        <strain evidence="1 2">CECT 7868</strain>
    </source>
</reference>
<evidence type="ECO:0000313" key="2">
    <source>
        <dbReference type="Proteomes" id="UP000184608"/>
    </source>
</evidence>
<accession>A0A1M6B8P1</accession>
<gene>
    <name evidence="1" type="ORF">VA7868_03741</name>
</gene>
<organism evidence="1 2">
    <name type="scientific">Vibrio aerogenes CECT 7868</name>
    <dbReference type="NCBI Taxonomy" id="1216006"/>
    <lineage>
        <taxon>Bacteria</taxon>
        <taxon>Pseudomonadati</taxon>
        <taxon>Pseudomonadota</taxon>
        <taxon>Gammaproteobacteria</taxon>
        <taxon>Vibrionales</taxon>
        <taxon>Vibrionaceae</taxon>
        <taxon>Vibrio</taxon>
    </lineage>
</organism>
<dbReference type="RefSeq" id="WP_073605349.1">
    <property type="nucleotide sequence ID" value="NZ_FQXZ01000040.1"/>
</dbReference>
<dbReference type="AlphaFoldDB" id="A0A1M6B8P1"/>
<dbReference type="OrthoDB" id="6301006at2"/>
<dbReference type="EMBL" id="FQXZ01000040">
    <property type="protein sequence ID" value="SHI45124.1"/>
    <property type="molecule type" value="Genomic_DNA"/>
</dbReference>
<protein>
    <submittedName>
        <fullName evidence="1">Uncharacterized protein</fullName>
    </submittedName>
</protein>